<comment type="subunit">
    <text evidence="4">Homotrimer.</text>
</comment>
<reference evidence="14" key="1">
    <citation type="submission" date="2021-03" db="EMBL/GenBank/DDBJ databases">
        <title>Genomic Encyclopedia of Type Strains, Phase IV (KMG-IV): sequencing the most valuable type-strain genomes for metagenomic binning, comparative biology and taxonomic classification.</title>
        <authorList>
            <person name="Goeker M."/>
        </authorList>
    </citation>
    <scope>NUCLEOTIDE SEQUENCE</scope>
    <source>
        <strain evidence="14">DSM 107338</strain>
    </source>
</reference>
<evidence type="ECO:0000313" key="14">
    <source>
        <dbReference type="EMBL" id="MBP2076911.1"/>
    </source>
</evidence>
<dbReference type="OrthoDB" id="9784786at2"/>
<gene>
    <name evidence="14" type="ORF">J2Z64_001142</name>
</gene>
<evidence type="ECO:0000256" key="12">
    <source>
        <dbReference type="ARBA" id="ARBA00047973"/>
    </source>
</evidence>
<dbReference type="SUPFAM" id="SSF89562">
    <property type="entry name" value="RraA-like"/>
    <property type="match status" value="1"/>
</dbReference>
<evidence type="ECO:0000256" key="6">
    <source>
        <dbReference type="ARBA" id="ARBA00012947"/>
    </source>
</evidence>
<name>A0A9X0YRT7_9BACI</name>
<dbReference type="GO" id="GO:0008948">
    <property type="term" value="F:oxaloacetate decarboxylase activity"/>
    <property type="evidence" value="ECO:0007669"/>
    <property type="project" value="UniProtKB-EC"/>
</dbReference>
<dbReference type="RefSeq" id="WP_149473039.1">
    <property type="nucleotide sequence ID" value="NZ_JAGGMB010000003.1"/>
</dbReference>
<keyword evidence="13" id="KW-0479">Metal-binding</keyword>
<sequence>MTQWRETPQLLSTEITERAKKLNSSLLADAMNGANTMSYEIQPVNKDLIMVGTAVTVSMKPGDNLYLHQAIYQGQPGYVLIADGKGHTKNAYLGELMAGAAKAIGLEGIVIDGLVRDRIDLEKLDFPIYSKGFVPNGPYKDGPGNYNIPVSCGGISVQPGDLVVGDADGVVVVPRHEIESVFEKAEEKHAYEQLRLQEIAAYKEGDNDNGKGIEPAWLAEKIKAL</sequence>
<evidence type="ECO:0000256" key="9">
    <source>
        <dbReference type="ARBA" id="ARBA00029596"/>
    </source>
</evidence>
<evidence type="ECO:0000313" key="15">
    <source>
        <dbReference type="Proteomes" id="UP001138793"/>
    </source>
</evidence>
<dbReference type="InterPro" id="IPR036704">
    <property type="entry name" value="RraA/RraA-like_sf"/>
</dbReference>
<comment type="similarity">
    <text evidence="3">Belongs to the class II aldolase/RraA-like family.</text>
</comment>
<dbReference type="EC" id="4.1.1.112" evidence="6"/>
<dbReference type="GO" id="GO:0047443">
    <property type="term" value="F:4-hydroxy-4-methyl-2-oxoglutarate aldolase activity"/>
    <property type="evidence" value="ECO:0007669"/>
    <property type="project" value="UniProtKB-EC"/>
</dbReference>
<dbReference type="EC" id="4.1.3.17" evidence="5"/>
<evidence type="ECO:0000256" key="7">
    <source>
        <dbReference type="ARBA" id="ARBA00016549"/>
    </source>
</evidence>
<proteinExistence type="inferred from homology"/>
<comment type="cofactor">
    <cofactor evidence="13">
        <name>Mg(2+)</name>
        <dbReference type="ChEBI" id="CHEBI:18420"/>
    </cofactor>
</comment>
<protein>
    <recommendedName>
        <fullName evidence="7">Putative 4-hydroxy-4-methyl-2-oxoglutarate aldolase</fullName>
        <ecNumber evidence="6">4.1.1.112</ecNumber>
        <ecNumber evidence="5">4.1.3.17</ecNumber>
    </recommendedName>
    <alternativeName>
        <fullName evidence="11">Oxaloacetate decarboxylase</fullName>
    </alternativeName>
    <alternativeName>
        <fullName evidence="9">Regulator of ribonuclease activity homolog</fullName>
    </alternativeName>
    <alternativeName>
        <fullName evidence="10">RraA-like protein</fullName>
    </alternativeName>
</protein>
<dbReference type="GO" id="GO:0046872">
    <property type="term" value="F:metal ion binding"/>
    <property type="evidence" value="ECO:0007669"/>
    <property type="project" value="UniProtKB-KW"/>
</dbReference>
<evidence type="ECO:0000256" key="10">
    <source>
        <dbReference type="ARBA" id="ARBA00030169"/>
    </source>
</evidence>
<evidence type="ECO:0000256" key="5">
    <source>
        <dbReference type="ARBA" id="ARBA00012213"/>
    </source>
</evidence>
<keyword evidence="13" id="KW-0460">Magnesium</keyword>
<dbReference type="EMBL" id="JAGGMB010000003">
    <property type="protein sequence ID" value="MBP2076911.1"/>
    <property type="molecule type" value="Genomic_DNA"/>
</dbReference>
<feature type="binding site" evidence="13">
    <location>
        <begin position="94"/>
        <end position="97"/>
    </location>
    <ligand>
        <name>substrate</name>
    </ligand>
</feature>
<dbReference type="CDD" id="cd16841">
    <property type="entry name" value="RraA_family"/>
    <property type="match status" value="1"/>
</dbReference>
<accession>A0A9X0YRT7</accession>
<dbReference type="Proteomes" id="UP001138793">
    <property type="component" value="Unassembled WGS sequence"/>
</dbReference>
<comment type="caution">
    <text evidence="14">The sequence shown here is derived from an EMBL/GenBank/DDBJ whole genome shotgun (WGS) entry which is preliminary data.</text>
</comment>
<feature type="binding site" evidence="13">
    <location>
        <position position="117"/>
    </location>
    <ligand>
        <name>Mg(2+)</name>
        <dbReference type="ChEBI" id="CHEBI:18420"/>
    </ligand>
</feature>
<keyword evidence="15" id="KW-1185">Reference proteome</keyword>
<evidence type="ECO:0000256" key="11">
    <source>
        <dbReference type="ARBA" id="ARBA00032305"/>
    </source>
</evidence>
<evidence type="ECO:0000256" key="8">
    <source>
        <dbReference type="ARBA" id="ARBA00025046"/>
    </source>
</evidence>
<evidence type="ECO:0000256" key="4">
    <source>
        <dbReference type="ARBA" id="ARBA00011233"/>
    </source>
</evidence>
<dbReference type="PANTHER" id="PTHR33254:SF4">
    <property type="entry name" value="4-HYDROXY-4-METHYL-2-OXOGLUTARATE ALDOLASE 3-RELATED"/>
    <property type="match status" value="1"/>
</dbReference>
<evidence type="ECO:0000256" key="2">
    <source>
        <dbReference type="ARBA" id="ARBA00001968"/>
    </source>
</evidence>
<feature type="binding site" evidence="13">
    <location>
        <position position="116"/>
    </location>
    <ligand>
        <name>substrate</name>
    </ligand>
</feature>
<evidence type="ECO:0000256" key="13">
    <source>
        <dbReference type="PIRSR" id="PIRSR605493-1"/>
    </source>
</evidence>
<evidence type="ECO:0000256" key="1">
    <source>
        <dbReference type="ARBA" id="ARBA00001342"/>
    </source>
</evidence>
<comment type="catalytic activity">
    <reaction evidence="1">
        <text>4-hydroxy-4-methyl-2-oxoglutarate = 2 pyruvate</text>
        <dbReference type="Rhea" id="RHEA:22748"/>
        <dbReference type="ChEBI" id="CHEBI:15361"/>
        <dbReference type="ChEBI" id="CHEBI:58276"/>
        <dbReference type="EC" id="4.1.3.17"/>
    </reaction>
</comment>
<dbReference type="Gene3D" id="3.50.30.40">
    <property type="entry name" value="Ribonuclease E inhibitor RraA/RraA-like"/>
    <property type="match status" value="1"/>
</dbReference>
<dbReference type="Pfam" id="PF03737">
    <property type="entry name" value="RraA-like"/>
    <property type="match status" value="1"/>
</dbReference>
<dbReference type="AlphaFoldDB" id="A0A9X0YRT7"/>
<evidence type="ECO:0000256" key="3">
    <source>
        <dbReference type="ARBA" id="ARBA00008621"/>
    </source>
</evidence>
<dbReference type="PANTHER" id="PTHR33254">
    <property type="entry name" value="4-HYDROXY-4-METHYL-2-OXOGLUTARATE ALDOLASE 3-RELATED"/>
    <property type="match status" value="1"/>
</dbReference>
<dbReference type="InterPro" id="IPR005493">
    <property type="entry name" value="RraA/RraA-like"/>
</dbReference>
<comment type="cofactor">
    <cofactor evidence="2">
        <name>a divalent metal cation</name>
        <dbReference type="ChEBI" id="CHEBI:60240"/>
    </cofactor>
</comment>
<comment type="function">
    <text evidence="8">Catalyzes the aldol cleavage of 4-hydroxy-4-methyl-2-oxoglutarate (HMG) into 2 molecules of pyruvate. Also contains a secondary oxaloacetate (OAA) decarboxylase activity due to the common pyruvate enolate transition state formed following C-C bond cleavage in the retro-aldol and decarboxylation reactions.</text>
</comment>
<comment type="catalytic activity">
    <reaction evidence="12">
        <text>oxaloacetate + H(+) = pyruvate + CO2</text>
        <dbReference type="Rhea" id="RHEA:15641"/>
        <dbReference type="ChEBI" id="CHEBI:15361"/>
        <dbReference type="ChEBI" id="CHEBI:15378"/>
        <dbReference type="ChEBI" id="CHEBI:16452"/>
        <dbReference type="ChEBI" id="CHEBI:16526"/>
        <dbReference type="EC" id="4.1.1.112"/>
    </reaction>
</comment>
<organism evidence="14 15">
    <name type="scientific">Oceanobacillus polygoni</name>
    <dbReference type="NCBI Taxonomy" id="1235259"/>
    <lineage>
        <taxon>Bacteria</taxon>
        <taxon>Bacillati</taxon>
        <taxon>Bacillota</taxon>
        <taxon>Bacilli</taxon>
        <taxon>Bacillales</taxon>
        <taxon>Bacillaceae</taxon>
        <taxon>Oceanobacillus</taxon>
    </lineage>
</organism>